<organism evidence="3 4">
    <name type="scientific">Ambispora gerdemannii</name>
    <dbReference type="NCBI Taxonomy" id="144530"/>
    <lineage>
        <taxon>Eukaryota</taxon>
        <taxon>Fungi</taxon>
        <taxon>Fungi incertae sedis</taxon>
        <taxon>Mucoromycota</taxon>
        <taxon>Glomeromycotina</taxon>
        <taxon>Glomeromycetes</taxon>
        <taxon>Archaeosporales</taxon>
        <taxon>Ambisporaceae</taxon>
        <taxon>Ambispora</taxon>
    </lineage>
</organism>
<feature type="region of interest" description="Disordered" evidence="1">
    <location>
        <begin position="500"/>
        <end position="534"/>
    </location>
</feature>
<evidence type="ECO:0000256" key="2">
    <source>
        <dbReference type="SAM" id="Phobius"/>
    </source>
</evidence>
<keyword evidence="4" id="KW-1185">Reference proteome</keyword>
<dbReference type="OrthoDB" id="432528at2759"/>
<dbReference type="Proteomes" id="UP000789831">
    <property type="component" value="Unassembled WGS sequence"/>
</dbReference>
<protein>
    <submittedName>
        <fullName evidence="3">12269_t:CDS:1</fullName>
    </submittedName>
</protein>
<dbReference type="PANTHER" id="PTHR23244:SF471">
    <property type="entry name" value="GUANINE NUCLEOTIDE-BINDING PROTEIN SUBUNIT BETA 1-RELATED"/>
    <property type="match status" value="1"/>
</dbReference>
<reference evidence="3" key="1">
    <citation type="submission" date="2021-06" db="EMBL/GenBank/DDBJ databases">
        <authorList>
            <person name="Kallberg Y."/>
            <person name="Tangrot J."/>
            <person name="Rosling A."/>
        </authorList>
    </citation>
    <scope>NUCLEOTIDE SEQUENCE</scope>
    <source>
        <strain evidence="3">MT106</strain>
    </source>
</reference>
<feature type="transmembrane region" description="Helical" evidence="2">
    <location>
        <begin position="392"/>
        <end position="417"/>
    </location>
</feature>
<dbReference type="PANTHER" id="PTHR23244">
    <property type="entry name" value="KELCH REPEAT DOMAIN"/>
    <property type="match status" value="1"/>
</dbReference>
<feature type="region of interest" description="Disordered" evidence="1">
    <location>
        <begin position="425"/>
        <end position="457"/>
    </location>
</feature>
<gene>
    <name evidence="3" type="ORF">AGERDE_LOCUS4184</name>
</gene>
<name>A0A9N8ZL40_9GLOM</name>
<feature type="region of interest" description="Disordered" evidence="1">
    <location>
        <begin position="354"/>
        <end position="388"/>
    </location>
</feature>
<feature type="compositionally biased region" description="Polar residues" evidence="1">
    <location>
        <begin position="354"/>
        <end position="364"/>
    </location>
</feature>
<evidence type="ECO:0000313" key="4">
    <source>
        <dbReference type="Proteomes" id="UP000789831"/>
    </source>
</evidence>
<keyword evidence="2" id="KW-1133">Transmembrane helix</keyword>
<keyword evidence="2" id="KW-0472">Membrane</keyword>
<dbReference type="SUPFAM" id="SSF117281">
    <property type="entry name" value="Kelch motif"/>
    <property type="match status" value="1"/>
</dbReference>
<comment type="caution">
    <text evidence="3">The sequence shown here is derived from an EMBL/GenBank/DDBJ whole genome shotgun (WGS) entry which is preliminary data.</text>
</comment>
<evidence type="ECO:0000256" key="1">
    <source>
        <dbReference type="SAM" id="MobiDB-lite"/>
    </source>
</evidence>
<feature type="compositionally biased region" description="Low complexity" evidence="1">
    <location>
        <begin position="365"/>
        <end position="388"/>
    </location>
</feature>
<keyword evidence="2" id="KW-0812">Transmembrane</keyword>
<feature type="compositionally biased region" description="Low complexity" evidence="1">
    <location>
        <begin position="435"/>
        <end position="448"/>
    </location>
</feature>
<dbReference type="AlphaFoldDB" id="A0A9N8ZL40"/>
<dbReference type="EMBL" id="CAJVPL010000460">
    <property type="protein sequence ID" value="CAG8499734.1"/>
    <property type="molecule type" value="Genomic_DNA"/>
</dbReference>
<proteinExistence type="predicted"/>
<dbReference type="InterPro" id="IPR015915">
    <property type="entry name" value="Kelch-typ_b-propeller"/>
</dbReference>
<dbReference type="Gene3D" id="2.120.10.80">
    <property type="entry name" value="Kelch-type beta propeller"/>
    <property type="match status" value="2"/>
</dbReference>
<feature type="non-terminal residue" evidence="3">
    <location>
        <position position="1"/>
    </location>
</feature>
<feature type="compositionally biased region" description="Low complexity" evidence="1">
    <location>
        <begin position="502"/>
        <end position="528"/>
    </location>
</feature>
<evidence type="ECO:0000313" key="3">
    <source>
        <dbReference type="EMBL" id="CAG8499734.1"/>
    </source>
</evidence>
<accession>A0A9N8ZL40</accession>
<sequence length="534" mass="58209">DDVFSPIIRYGHTANYYENDKKIYFLGGVDRNNNTLADFFTLEISNITAPKFEILYPSTSPKIAFATSVIISSKIYVYGSSDGKMLNQGFLIDISISSKPTWNSLNIPAYLPPAQALSIYTNKIIGSSGDIYIFTIQSDRPKMLRYDTNTAMVEDLEINTTVDLKGNDRSKVPSSHSTATYFGNSIIYIGGKSLSKTLIPMNQILIYNISDHKLILKSVTSTDDVVGRYGHSACLVQNKIIVYGGLSENEQSLDSNNALVILEINNDSYSWRTEKIPNNQIIPYYHTATINDIYMIIAFGKDSKGDKLIGDDSLDSKLSNAQHTKRGTSTGGSASDTNFISILNVNNYEWVTSPNEETVSTKPDSNTPGSTQSSGSNSTTTSMPSPKKGSNIGSIVGGIIGGILGAALLASLVFFFYRRNNTRKRGNSESFHELTASTRQISTQQSSIPPAPTSRSLPSIPWVSPLKPNPSIQPLQAEQSAPVMLTLPLTNLNISELSSVESRQPLDSSSSAPSLLSIPLVSSNPSSPFYKYDD</sequence>